<evidence type="ECO:0000256" key="2">
    <source>
        <dbReference type="ARBA" id="ARBA00022801"/>
    </source>
</evidence>
<dbReference type="SUPFAM" id="SSF56300">
    <property type="entry name" value="Metallo-dependent phosphatases"/>
    <property type="match status" value="1"/>
</dbReference>
<dbReference type="InterPro" id="IPR050884">
    <property type="entry name" value="CNP_phosphodiesterase-III"/>
</dbReference>
<dbReference type="Gene3D" id="3.60.21.10">
    <property type="match status" value="1"/>
</dbReference>
<dbReference type="PANTHER" id="PTHR42988:SF2">
    <property type="entry name" value="CYCLIC NUCLEOTIDE PHOSPHODIESTERASE CBUA0032-RELATED"/>
    <property type="match status" value="1"/>
</dbReference>
<accession>A0A1S2VK26</accession>
<name>A0A1S2VK26_9BACT</name>
<dbReference type="EMBL" id="MORL01000006">
    <property type="protein sequence ID" value="OIN58575.1"/>
    <property type="molecule type" value="Genomic_DNA"/>
</dbReference>
<comment type="caution">
    <text evidence="6">The sequence shown here is derived from an EMBL/GenBank/DDBJ whole genome shotgun (WGS) entry which is preliminary data.</text>
</comment>
<evidence type="ECO:0000259" key="5">
    <source>
        <dbReference type="Pfam" id="PF00149"/>
    </source>
</evidence>
<dbReference type="Proteomes" id="UP000181790">
    <property type="component" value="Unassembled WGS sequence"/>
</dbReference>
<proteinExistence type="inferred from homology"/>
<dbReference type="GO" id="GO:0046872">
    <property type="term" value="F:metal ion binding"/>
    <property type="evidence" value="ECO:0007669"/>
    <property type="project" value="UniProtKB-KW"/>
</dbReference>
<dbReference type="GO" id="GO:0016787">
    <property type="term" value="F:hydrolase activity"/>
    <property type="evidence" value="ECO:0007669"/>
    <property type="project" value="UniProtKB-KW"/>
</dbReference>
<sequence length="247" mass="28717">MRIAFLTDLHIAGAGETPYGVDVRRNFLNALAYVKDLHPNVLVLGGDICYNVGDEAIYQWVNEQITDMPFPVYVIPGNHDDTVMLCEHMRFKHHLQNGELYYALPLEGYPGLFLDTSKGEMSETQWNWFKEHLEALRDSNVLVFMHHPPVRAHVEFMDAKYPFRQSERFLELIKDLPCHVTALCGHYHVEKWVQRGNLTVLVTPSLYFQMKQNTEEIVIDHYRPAIREFVFDSDGLYSTVHYLESGK</sequence>
<dbReference type="PANTHER" id="PTHR42988">
    <property type="entry name" value="PHOSPHOHYDROLASE"/>
    <property type="match status" value="1"/>
</dbReference>
<keyword evidence="1" id="KW-0479">Metal-binding</keyword>
<dbReference type="AlphaFoldDB" id="A0A1S2VK26"/>
<feature type="domain" description="Calcineurin-like phosphoesterase" evidence="5">
    <location>
        <begin position="1"/>
        <end position="189"/>
    </location>
</feature>
<keyword evidence="7" id="KW-1185">Reference proteome</keyword>
<dbReference type="InterPro" id="IPR029052">
    <property type="entry name" value="Metallo-depent_PP-like"/>
</dbReference>
<protein>
    <submittedName>
        <fullName evidence="6">Metallophosphoesterase</fullName>
    </submittedName>
</protein>
<dbReference type="Pfam" id="PF00149">
    <property type="entry name" value="Metallophos"/>
    <property type="match status" value="1"/>
</dbReference>
<evidence type="ECO:0000256" key="4">
    <source>
        <dbReference type="ARBA" id="ARBA00025742"/>
    </source>
</evidence>
<evidence type="ECO:0000313" key="6">
    <source>
        <dbReference type="EMBL" id="OIN58575.1"/>
    </source>
</evidence>
<gene>
    <name evidence="6" type="ORF">BLX24_13455</name>
</gene>
<comment type="similarity">
    <text evidence="4">Belongs to the cyclic nucleotide phosphodiesterase class-III family.</text>
</comment>
<evidence type="ECO:0000256" key="3">
    <source>
        <dbReference type="ARBA" id="ARBA00023004"/>
    </source>
</evidence>
<keyword evidence="3" id="KW-0408">Iron</keyword>
<dbReference type="OrthoDB" id="9816081at2"/>
<dbReference type="InterPro" id="IPR004843">
    <property type="entry name" value="Calcineurin-like_PHP"/>
</dbReference>
<evidence type="ECO:0000256" key="1">
    <source>
        <dbReference type="ARBA" id="ARBA00022723"/>
    </source>
</evidence>
<dbReference type="RefSeq" id="WP_071503682.1">
    <property type="nucleotide sequence ID" value="NZ_MORL01000006.1"/>
</dbReference>
<keyword evidence="2" id="KW-0378">Hydrolase</keyword>
<evidence type="ECO:0000313" key="7">
    <source>
        <dbReference type="Proteomes" id="UP000181790"/>
    </source>
</evidence>
<reference evidence="6 7" key="1">
    <citation type="submission" date="2016-10" db="EMBL/GenBank/DDBJ databases">
        <title>Arsenicibacter rosenii gen. nov., sp. nov., an efficient arsenic-methylating bacterium isolated from an arsenic-contaminated paddy soil.</title>
        <authorList>
            <person name="Huang K."/>
        </authorList>
    </citation>
    <scope>NUCLEOTIDE SEQUENCE [LARGE SCALE GENOMIC DNA]</scope>
    <source>
        <strain evidence="6 7">SM-1</strain>
    </source>
</reference>
<organism evidence="6 7">
    <name type="scientific">Arsenicibacter rosenii</name>
    <dbReference type="NCBI Taxonomy" id="1750698"/>
    <lineage>
        <taxon>Bacteria</taxon>
        <taxon>Pseudomonadati</taxon>
        <taxon>Bacteroidota</taxon>
        <taxon>Cytophagia</taxon>
        <taxon>Cytophagales</taxon>
        <taxon>Spirosomataceae</taxon>
        <taxon>Arsenicibacter</taxon>
    </lineage>
</organism>